<keyword evidence="3" id="KW-1185">Reference proteome</keyword>
<sequence>MMSIASAVVVALLTYASIGAREGEYRRAIAEKILSSAHQGMPVAVEASIELSWRAFVVSAPFAAFILQLMVYGAWSAAFKLVGGKRGFVAALAVIATSTVLLGLFALRAVFYVGEIPPEQPFLYLLLNASLAALKYRSVKADTT</sequence>
<keyword evidence="1" id="KW-1133">Transmembrane helix</keyword>
<evidence type="ECO:0000256" key="1">
    <source>
        <dbReference type="SAM" id="Phobius"/>
    </source>
</evidence>
<dbReference type="EMBL" id="CP003316">
    <property type="protein sequence ID" value="AFA39897.1"/>
    <property type="molecule type" value="Genomic_DNA"/>
</dbReference>
<dbReference type="KEGG" id="pog:Pogu_1870"/>
<proteinExistence type="predicted"/>
<name>H6QAX4_PYROT</name>
<gene>
    <name evidence="2" type="ordered locus">Pogu_1870</name>
</gene>
<evidence type="ECO:0000313" key="2">
    <source>
        <dbReference type="EMBL" id="AFA39897.1"/>
    </source>
</evidence>
<reference evidence="2 3" key="1">
    <citation type="journal article" date="2012" name="Stand. Genomic Sci.">
        <title>Complete genome sequence of Pyrobaculum oguniense.</title>
        <authorList>
            <person name="Bernick D.L."/>
            <person name="Karplus K."/>
            <person name="Lui L.M."/>
            <person name="Coker J.K."/>
            <person name="Murphy J.N."/>
            <person name="Chan P.P."/>
            <person name="Cozen A.E."/>
            <person name="Lowe T.M."/>
        </authorList>
    </citation>
    <scope>NUCLEOTIDE SEQUENCE [LARGE SCALE GENOMIC DNA]</scope>
    <source>
        <strain evidence="2 3">TE7</strain>
    </source>
</reference>
<organism evidence="2 3">
    <name type="scientific">Pyrobaculum oguniense (strain DSM 13380 / JCM 10595 / TE7)</name>
    <dbReference type="NCBI Taxonomy" id="698757"/>
    <lineage>
        <taxon>Archaea</taxon>
        <taxon>Thermoproteota</taxon>
        <taxon>Thermoprotei</taxon>
        <taxon>Thermoproteales</taxon>
        <taxon>Thermoproteaceae</taxon>
        <taxon>Pyrobaculum</taxon>
    </lineage>
</organism>
<dbReference type="Proteomes" id="UP000009062">
    <property type="component" value="Chromosome"/>
</dbReference>
<keyword evidence="1" id="KW-0472">Membrane</keyword>
<dbReference type="eggNOG" id="arCOG14241">
    <property type="taxonomic scope" value="Archaea"/>
</dbReference>
<dbReference type="STRING" id="698757.Pogu_1870"/>
<accession>H6QAX4</accession>
<feature type="transmembrane region" description="Helical" evidence="1">
    <location>
        <begin position="87"/>
        <end position="110"/>
    </location>
</feature>
<feature type="transmembrane region" description="Helical" evidence="1">
    <location>
        <begin position="51"/>
        <end position="75"/>
    </location>
</feature>
<dbReference type="AlphaFoldDB" id="H6QAX4"/>
<dbReference type="HOGENOM" id="CLU_1870819_0_0_2"/>
<keyword evidence="1" id="KW-0812">Transmembrane</keyword>
<protein>
    <submittedName>
        <fullName evidence="2">Uncharacterized protein</fullName>
    </submittedName>
</protein>
<evidence type="ECO:0000313" key="3">
    <source>
        <dbReference type="Proteomes" id="UP000009062"/>
    </source>
</evidence>